<sequence length="288" mass="31175">MLKVGLTGGMGSGKSSVARRLRELGCVIIDADAIAREIVEPGQPALRELVDAFGPDIVDADGRLLRSRLANRAFTSQEKTAMLNAITHPRIAKRTAARFAEAGARDIVVHDMPLLVENDLAADCHIVLVVHAPVDVRVKRLVESRGVDEADARRRIAAQISDEERLAAADVVIDNSGTEQALITQVDKIWRTRLVPMTGMEGLVEPQPVRPPGRIDREVARVTRQFGVGVVGSVLSGNRLVLTLDGEPQIGDAPYKHVGPHWESLDPGNPVSLVRQKTPDFDDRVAGA</sequence>
<dbReference type="GO" id="GO:0005524">
    <property type="term" value="F:ATP binding"/>
    <property type="evidence" value="ECO:0007669"/>
    <property type="project" value="UniProtKB-UniRule"/>
</dbReference>
<reference evidence="5 6" key="1">
    <citation type="submission" date="2017-09" db="EMBL/GenBank/DDBJ databases">
        <title>Bacterial strain isolated from the female urinary microbiota.</title>
        <authorList>
            <person name="Thomas-White K."/>
            <person name="Kumar N."/>
            <person name="Forster S."/>
            <person name="Putonti C."/>
            <person name="Lawley T."/>
            <person name="Wolfe A.J."/>
        </authorList>
    </citation>
    <scope>NUCLEOTIDE SEQUENCE [LARGE SCALE GENOMIC DNA]</scope>
    <source>
        <strain evidence="5 6">UMB0908</strain>
    </source>
</reference>
<keyword evidence="3 5" id="KW-0418">Kinase</keyword>
<dbReference type="GO" id="GO:0015937">
    <property type="term" value="P:coenzyme A biosynthetic process"/>
    <property type="evidence" value="ECO:0007669"/>
    <property type="project" value="UniProtKB-UniRule"/>
</dbReference>
<comment type="pathway">
    <text evidence="3">Cofactor biosynthesis; coenzyme A biosynthesis; CoA from (R)-pantothenate: step 5/5.</text>
</comment>
<dbReference type="PANTHER" id="PTHR10695:SF46">
    <property type="entry name" value="BIFUNCTIONAL COENZYME A SYNTHASE-RELATED"/>
    <property type="match status" value="1"/>
</dbReference>
<evidence type="ECO:0000313" key="6">
    <source>
        <dbReference type="Proteomes" id="UP000235363"/>
    </source>
</evidence>
<dbReference type="AlphaFoldDB" id="A0A2N6T0S9"/>
<comment type="catalytic activity">
    <reaction evidence="3">
        <text>3'-dephospho-CoA + ATP = ADP + CoA + H(+)</text>
        <dbReference type="Rhea" id="RHEA:18245"/>
        <dbReference type="ChEBI" id="CHEBI:15378"/>
        <dbReference type="ChEBI" id="CHEBI:30616"/>
        <dbReference type="ChEBI" id="CHEBI:57287"/>
        <dbReference type="ChEBI" id="CHEBI:57328"/>
        <dbReference type="ChEBI" id="CHEBI:456216"/>
        <dbReference type="EC" id="2.7.1.24"/>
    </reaction>
</comment>
<comment type="caution">
    <text evidence="5">The sequence shown here is derived from an EMBL/GenBank/DDBJ whole genome shotgun (WGS) entry which is preliminary data.</text>
</comment>
<evidence type="ECO:0000256" key="4">
    <source>
        <dbReference type="NCBIfam" id="TIGR00152"/>
    </source>
</evidence>
<gene>
    <name evidence="3" type="primary">coaE</name>
    <name evidence="5" type="ORF">CJ204_03375</name>
</gene>
<keyword evidence="1 3" id="KW-0547">Nucleotide-binding</keyword>
<keyword evidence="3" id="KW-0963">Cytoplasm</keyword>
<dbReference type="EMBL" id="PNHF01000005">
    <property type="protein sequence ID" value="PMC62934.1"/>
    <property type="molecule type" value="Genomic_DNA"/>
</dbReference>
<name>A0A2N6T0S9_9CORY</name>
<dbReference type="InterPro" id="IPR027417">
    <property type="entry name" value="P-loop_NTPase"/>
</dbReference>
<evidence type="ECO:0000256" key="3">
    <source>
        <dbReference type="HAMAP-Rule" id="MF_00376"/>
    </source>
</evidence>
<comment type="function">
    <text evidence="3">Catalyzes the phosphorylation of the 3'-hydroxyl group of dephosphocoenzyme A to form coenzyme A.</text>
</comment>
<dbReference type="EC" id="2.7.1.24" evidence="3 4"/>
<dbReference type="NCBIfam" id="NF002879">
    <property type="entry name" value="PRK03333.1"/>
    <property type="match status" value="1"/>
</dbReference>
<comment type="similarity">
    <text evidence="3">Belongs to the CoaE family.</text>
</comment>
<dbReference type="UniPathway" id="UPA00241">
    <property type="reaction ID" value="UER00356"/>
</dbReference>
<evidence type="ECO:0000256" key="2">
    <source>
        <dbReference type="ARBA" id="ARBA00022840"/>
    </source>
</evidence>
<feature type="binding site" evidence="3">
    <location>
        <begin position="11"/>
        <end position="16"/>
    </location>
    <ligand>
        <name>ATP</name>
        <dbReference type="ChEBI" id="CHEBI:30616"/>
    </ligand>
</feature>
<keyword evidence="2 3" id="KW-0067">ATP-binding</keyword>
<protein>
    <recommendedName>
        <fullName evidence="3 4">Dephospho-CoA kinase</fullName>
        <ecNumber evidence="3 4">2.7.1.24</ecNumber>
    </recommendedName>
    <alternativeName>
        <fullName evidence="3">Dephosphocoenzyme A kinase</fullName>
    </alternativeName>
</protein>
<dbReference type="Pfam" id="PF01121">
    <property type="entry name" value="CoaE"/>
    <property type="match status" value="1"/>
</dbReference>
<accession>A0A2N6T0S9</accession>
<dbReference type="CDD" id="cd02022">
    <property type="entry name" value="DPCK"/>
    <property type="match status" value="1"/>
</dbReference>
<dbReference type="GO" id="GO:0005737">
    <property type="term" value="C:cytoplasm"/>
    <property type="evidence" value="ECO:0007669"/>
    <property type="project" value="UniProtKB-SubCell"/>
</dbReference>
<dbReference type="PANTHER" id="PTHR10695">
    <property type="entry name" value="DEPHOSPHO-COA KINASE-RELATED"/>
    <property type="match status" value="1"/>
</dbReference>
<dbReference type="InterPro" id="IPR001977">
    <property type="entry name" value="Depp_CoAkinase"/>
</dbReference>
<evidence type="ECO:0000313" key="5">
    <source>
        <dbReference type="EMBL" id="PMC62934.1"/>
    </source>
</evidence>
<dbReference type="PROSITE" id="PS51219">
    <property type="entry name" value="DPCK"/>
    <property type="match status" value="1"/>
</dbReference>
<keyword evidence="3" id="KW-0173">Coenzyme A biosynthesis</keyword>
<keyword evidence="3" id="KW-0808">Transferase</keyword>
<dbReference type="GO" id="GO:0004140">
    <property type="term" value="F:dephospho-CoA kinase activity"/>
    <property type="evidence" value="ECO:0007669"/>
    <property type="project" value="UniProtKB-UniRule"/>
</dbReference>
<dbReference type="HAMAP" id="MF_00376">
    <property type="entry name" value="Dephospho_CoA_kinase"/>
    <property type="match status" value="1"/>
</dbReference>
<comment type="subcellular location">
    <subcellularLocation>
        <location evidence="3">Cytoplasm</location>
    </subcellularLocation>
</comment>
<proteinExistence type="inferred from homology"/>
<evidence type="ECO:0000256" key="1">
    <source>
        <dbReference type="ARBA" id="ARBA00022741"/>
    </source>
</evidence>
<dbReference type="Gene3D" id="3.40.50.300">
    <property type="entry name" value="P-loop containing nucleotide triphosphate hydrolases"/>
    <property type="match status" value="1"/>
</dbReference>
<dbReference type="Proteomes" id="UP000235363">
    <property type="component" value="Unassembled WGS sequence"/>
</dbReference>
<dbReference type="SUPFAM" id="SSF52540">
    <property type="entry name" value="P-loop containing nucleoside triphosphate hydrolases"/>
    <property type="match status" value="1"/>
</dbReference>
<dbReference type="NCBIfam" id="TIGR00152">
    <property type="entry name" value="dephospho-CoA kinase"/>
    <property type="match status" value="1"/>
</dbReference>
<organism evidence="5 6">
    <name type="scientific">Corynebacterium xerosis</name>
    <dbReference type="NCBI Taxonomy" id="1725"/>
    <lineage>
        <taxon>Bacteria</taxon>
        <taxon>Bacillati</taxon>
        <taxon>Actinomycetota</taxon>
        <taxon>Actinomycetes</taxon>
        <taxon>Mycobacteriales</taxon>
        <taxon>Corynebacteriaceae</taxon>
        <taxon>Corynebacterium</taxon>
    </lineage>
</organism>